<proteinExistence type="predicted"/>
<dbReference type="Proteomes" id="UP000694844">
    <property type="component" value="Chromosome 5"/>
</dbReference>
<organism evidence="4 5">
    <name type="scientific">Crassostrea virginica</name>
    <name type="common">Eastern oyster</name>
    <dbReference type="NCBI Taxonomy" id="6565"/>
    <lineage>
        <taxon>Eukaryota</taxon>
        <taxon>Metazoa</taxon>
        <taxon>Spiralia</taxon>
        <taxon>Lophotrochozoa</taxon>
        <taxon>Mollusca</taxon>
        <taxon>Bivalvia</taxon>
        <taxon>Autobranchia</taxon>
        <taxon>Pteriomorphia</taxon>
        <taxon>Ostreida</taxon>
        <taxon>Ostreoidea</taxon>
        <taxon>Ostreidae</taxon>
        <taxon>Crassostrea</taxon>
    </lineage>
</organism>
<keyword evidence="4" id="KW-1185">Reference proteome</keyword>
<gene>
    <name evidence="5" type="primary">LOC111137578</name>
</gene>
<feature type="region of interest" description="Disordered" evidence="1">
    <location>
        <begin position="351"/>
        <end position="383"/>
    </location>
</feature>
<keyword evidence="2" id="KW-1133">Transmembrane helix</keyword>
<feature type="transmembrane region" description="Helical" evidence="2">
    <location>
        <begin position="170"/>
        <end position="190"/>
    </location>
</feature>
<keyword evidence="2" id="KW-0472">Membrane</keyword>
<protein>
    <submittedName>
        <fullName evidence="5">Uncharacterized protein LOC111137578</fullName>
    </submittedName>
</protein>
<reference evidence="5" key="1">
    <citation type="submission" date="2025-08" db="UniProtKB">
        <authorList>
            <consortium name="RefSeq"/>
        </authorList>
    </citation>
    <scope>IDENTIFICATION</scope>
    <source>
        <tissue evidence="5">Whole sample</tissue>
    </source>
</reference>
<evidence type="ECO:0000256" key="3">
    <source>
        <dbReference type="SAM" id="SignalP"/>
    </source>
</evidence>
<accession>A0A8B8EXP4</accession>
<dbReference type="KEGG" id="cvn:111137578"/>
<evidence type="ECO:0000313" key="5">
    <source>
        <dbReference type="RefSeq" id="XP_022344795.1"/>
    </source>
</evidence>
<evidence type="ECO:0000313" key="4">
    <source>
        <dbReference type="Proteomes" id="UP000694844"/>
    </source>
</evidence>
<sequence length="383" mass="42009">MWIFLAKTYLLISSIIGYQGAVGNSISCDRQDSGCCVIGYDDKKKCKECLHGTYGCLANNYYCDHRYGCKECPPGTFGVNCSGICPNKFYGRLCKNECDYSSDEYCDPIKGCLQKHKGDQDCDQMKDCIDQVNTKAVKQFMDMTNGQTTATPTTTSGITTSSDNSLWKNISFAFFGFIFASVVVGGLFCLKPRLRDLFRVPVEDAERSSGVRPELAADDAEAASGSAHAYLQDETLGNVENVYADLRTSKMVDSAVINAMGDSEPVDDGNRHRKLNYAHIPEGNYDLCTPEAVSAENTMHDYACVPKTFQYSILSLRRNVDPSLLVDLEAQPKGPVDDAYDLIDICGQTYHKSSDDNSSESDSNLCMSDSEVKSAVDENGSGK</sequence>
<dbReference type="RefSeq" id="XP_022344795.1">
    <property type="nucleotide sequence ID" value="XM_022489087.1"/>
</dbReference>
<dbReference type="AlphaFoldDB" id="A0A8B8EXP4"/>
<evidence type="ECO:0000256" key="2">
    <source>
        <dbReference type="SAM" id="Phobius"/>
    </source>
</evidence>
<feature type="chain" id="PRO_5034570691" evidence="3">
    <location>
        <begin position="24"/>
        <end position="383"/>
    </location>
</feature>
<dbReference type="GeneID" id="111137578"/>
<keyword evidence="3" id="KW-0732">Signal</keyword>
<evidence type="ECO:0000256" key="1">
    <source>
        <dbReference type="SAM" id="MobiDB-lite"/>
    </source>
</evidence>
<feature type="signal peptide" evidence="3">
    <location>
        <begin position="1"/>
        <end position="23"/>
    </location>
</feature>
<keyword evidence="2" id="KW-0812">Transmembrane</keyword>
<name>A0A8B8EXP4_CRAVI</name>
<dbReference type="OrthoDB" id="18487at2759"/>